<evidence type="ECO:0000256" key="1">
    <source>
        <dbReference type="ARBA" id="ARBA00004999"/>
    </source>
</evidence>
<dbReference type="UniPathway" id="UPA00337"/>
<comment type="pathway">
    <text evidence="1">Secondary metabolite biosynthesis; hopanoid biosynthesis.</text>
</comment>
<dbReference type="Gene3D" id="1.50.10.20">
    <property type="match status" value="2"/>
</dbReference>
<dbReference type="SFLD" id="SFLDG01016">
    <property type="entry name" value="Prenyltransferase_Like_2"/>
    <property type="match status" value="1"/>
</dbReference>
<dbReference type="InterPro" id="IPR008930">
    <property type="entry name" value="Terpenoid_cyclase/PrenylTrfase"/>
</dbReference>
<dbReference type="InterPro" id="IPR032696">
    <property type="entry name" value="SQ_cyclase_C"/>
</dbReference>
<protein>
    <submittedName>
        <fullName evidence="6">Squalene--hopene cyclase</fullName>
    </submittedName>
</protein>
<comment type="caution">
    <text evidence="6">The sequence shown here is derived from an EMBL/GenBank/DDBJ whole genome shotgun (WGS) entry which is preliminary data.</text>
</comment>
<feature type="domain" description="Squalene cyclase N-terminal" evidence="5">
    <location>
        <begin position="12"/>
        <end position="291"/>
    </location>
</feature>
<dbReference type="Proteomes" id="UP000256519">
    <property type="component" value="Unassembled WGS sequence"/>
</dbReference>
<dbReference type="GO" id="GO:0016104">
    <property type="term" value="P:triterpenoid biosynthetic process"/>
    <property type="evidence" value="ECO:0007669"/>
    <property type="project" value="InterPro"/>
</dbReference>
<dbReference type="SUPFAM" id="SSF48239">
    <property type="entry name" value="Terpenoid cyclases/Protein prenyltransferases"/>
    <property type="match status" value="2"/>
</dbReference>
<feature type="domain" description="Squalene cyclase C-terminal" evidence="4">
    <location>
        <begin position="305"/>
        <end position="620"/>
    </location>
</feature>
<dbReference type="GO" id="GO:0016866">
    <property type="term" value="F:intramolecular transferase activity"/>
    <property type="evidence" value="ECO:0007669"/>
    <property type="project" value="InterPro"/>
</dbReference>
<dbReference type="Pfam" id="PF13249">
    <property type="entry name" value="SQHop_cyclase_N"/>
    <property type="match status" value="1"/>
</dbReference>
<evidence type="ECO:0000313" key="6">
    <source>
        <dbReference type="EMBL" id="RDZ18297.1"/>
    </source>
</evidence>
<proteinExistence type="inferred from homology"/>
<accession>A0A3D8X948</accession>
<dbReference type="InterPro" id="IPR032697">
    <property type="entry name" value="SQ_cyclase_N"/>
</dbReference>
<reference evidence="6 7" key="1">
    <citation type="journal article" date="2018" name="Appl. Environ. Microbiol.">
        <title>Antimicrobial susceptibility testing and tentative epidemiological cut-off values of five Bacillus species relevant for use as animal feed additives or for plant protection.</title>
        <authorList>
            <person name="Agerso Y."/>
            <person name="Stuer-Lauridsen B."/>
            <person name="Bjerre K."/>
            <person name="Jensen M.G."/>
            <person name="Johansen E."/>
            <person name="Bennedsen M."/>
            <person name="Brockmann E."/>
            <person name="Nielsen B."/>
        </authorList>
    </citation>
    <scope>NUCLEOTIDE SEQUENCE [LARGE SCALE GENOMIC DNA]</scope>
    <source>
        <strain evidence="6 7">CHCC20162</strain>
    </source>
</reference>
<evidence type="ECO:0000313" key="7">
    <source>
        <dbReference type="Proteomes" id="UP000256519"/>
    </source>
</evidence>
<dbReference type="InterPro" id="IPR018333">
    <property type="entry name" value="Squalene_cyclase"/>
</dbReference>
<dbReference type="Pfam" id="PF13243">
    <property type="entry name" value="SQHop_cyclase_C"/>
    <property type="match status" value="1"/>
</dbReference>
<dbReference type="EMBL" id="PQWM01000006">
    <property type="protein sequence ID" value="RDZ18297.1"/>
    <property type="molecule type" value="Genomic_DNA"/>
</dbReference>
<evidence type="ECO:0000256" key="2">
    <source>
        <dbReference type="ARBA" id="ARBA00009755"/>
    </source>
</evidence>
<dbReference type="PANTHER" id="PTHR11764">
    <property type="entry name" value="TERPENE CYCLASE/MUTASE FAMILY MEMBER"/>
    <property type="match status" value="1"/>
</dbReference>
<name>A0A3D8X948_PRIMG</name>
<sequence>MIILLKEVQLEIQRRIAYLRPTQKNDGSFRYCFETGVMPDAFLIMLLRTFDLDKEVLIKQLTERIVSLQNEDGLWTLFDDEEHNLSATIQAYTALLYSGYYQKNDRILRKAERYIIDSGGISRAHFLTRWMLSVNGLYEWPKLFYLPLSLLLVPTYVPLNFYELSTYARIHFVPMMVAGNKKFSLTSRHTPSLSHLDVREQKQESEETTQESRASIFLVDHLKQLASLPSYIHKLGYQAAERYMLERIEKDGTLYSYATSTFFMIYGLLALGYKKDSFVIQKAIDGICSLLSTCSGHVHVENSTSTVWDTALLSYALQEAGVPQQDPMIKGTTRYLKKRQHTKLGDWQFHNPNTAPGGWGFSDINTNNPDLDDTSAAIRALSRRAQTDTDYLESWQRGINWLLSMQNKDGGFAAFEKNTDSILFTYLPLENAKDAATDPATADLTGRVLECLGNFAGMNKSHPSIKAAVKWLFDHQLDNGSWYGRWGVCYIYGTWAAITGLHAVGVSASDPRIIKAINWLKSIQQEDGGFGESCYSASFKKYVPLSFSTPSQTAWALDALMTICPLKDRAVEKGIKFLLNPNLTEQQIHYPTGIGLPGQFYIQYHSYNDIFPLLALAHYAKKHSS</sequence>
<evidence type="ECO:0000259" key="4">
    <source>
        <dbReference type="Pfam" id="PF13243"/>
    </source>
</evidence>
<dbReference type="AlphaFoldDB" id="A0A3D8X948"/>
<organism evidence="6 7">
    <name type="scientific">Priestia megaterium</name>
    <name type="common">Bacillus megaterium</name>
    <dbReference type="NCBI Taxonomy" id="1404"/>
    <lineage>
        <taxon>Bacteria</taxon>
        <taxon>Bacillati</taxon>
        <taxon>Bacillota</taxon>
        <taxon>Bacilli</taxon>
        <taxon>Bacillales</taxon>
        <taxon>Bacillaceae</taxon>
        <taxon>Priestia</taxon>
    </lineage>
</organism>
<keyword evidence="3" id="KW-0677">Repeat</keyword>
<dbReference type="NCBIfam" id="TIGR01787">
    <property type="entry name" value="squalene_cyclas"/>
    <property type="match status" value="1"/>
</dbReference>
<gene>
    <name evidence="6" type="ORF">C3744_05345</name>
</gene>
<evidence type="ECO:0000259" key="5">
    <source>
        <dbReference type="Pfam" id="PF13249"/>
    </source>
</evidence>
<dbReference type="RefSeq" id="WP_116072510.1">
    <property type="nucleotide sequence ID" value="NZ_CP187630.1"/>
</dbReference>
<evidence type="ECO:0000256" key="3">
    <source>
        <dbReference type="ARBA" id="ARBA00022737"/>
    </source>
</evidence>
<comment type="similarity">
    <text evidence="2">Belongs to the terpene cyclase/mutase family.</text>
</comment>
<dbReference type="GO" id="GO:0005811">
    <property type="term" value="C:lipid droplet"/>
    <property type="evidence" value="ECO:0007669"/>
    <property type="project" value="InterPro"/>
</dbReference>
<dbReference type="PANTHER" id="PTHR11764:SF20">
    <property type="entry name" value="LANOSTEROL SYNTHASE"/>
    <property type="match status" value="1"/>
</dbReference>